<keyword evidence="3" id="KW-1185">Reference proteome</keyword>
<evidence type="ECO:0000313" key="3">
    <source>
        <dbReference type="Proteomes" id="UP001187415"/>
    </source>
</evidence>
<feature type="region of interest" description="Disordered" evidence="1">
    <location>
        <begin position="280"/>
        <end position="321"/>
    </location>
</feature>
<proteinExistence type="predicted"/>
<dbReference type="EMBL" id="JAUPFM010000010">
    <property type="protein sequence ID" value="KAK2840107.1"/>
    <property type="molecule type" value="Genomic_DNA"/>
</dbReference>
<evidence type="ECO:0000313" key="2">
    <source>
        <dbReference type="EMBL" id="KAK2840107.1"/>
    </source>
</evidence>
<dbReference type="Proteomes" id="UP001187415">
    <property type="component" value="Unassembled WGS sequence"/>
</dbReference>
<dbReference type="AlphaFoldDB" id="A0AA88MK37"/>
<evidence type="ECO:0000256" key="1">
    <source>
        <dbReference type="SAM" id="MobiDB-lite"/>
    </source>
</evidence>
<feature type="compositionally biased region" description="Polar residues" evidence="1">
    <location>
        <begin position="280"/>
        <end position="313"/>
    </location>
</feature>
<sequence length="321" mass="35022">MGLQIFTPADRSPPGYISPLDLIIDMEPCIANLPLSPNPLSSFSQHRPGIPHYLGLQGPSFPLMARCNSSTLLTNMGLRYCSSRQVPLGVGSGQGLAPGSCFHTGSNGRRPYRSMENLSWNTMPDSGLCTFSAAPYRSMDSEFILRYTSTNHWYDGPPDGSVMGPHGLVPNPESLPFYPRHGLPRKDLPLFPQLLFPSGIDELDARKGLREKLRLQSARSAVEHLKPLPLRPQVSPGAALIERDGVHSAGAGSKCTMRITSPEEIKQEVLRRLQLRRQNSSPNLAVYSSPSSPKLVKTSYTTDHIAGNTSGSEASERADHP</sequence>
<reference evidence="2" key="1">
    <citation type="submission" date="2023-07" db="EMBL/GenBank/DDBJ databases">
        <title>Chromosome-level Genome Assembly of Striped Snakehead (Channa striata).</title>
        <authorList>
            <person name="Liu H."/>
        </authorList>
    </citation>
    <scope>NUCLEOTIDE SEQUENCE</scope>
    <source>
        <strain evidence="2">Gz</strain>
        <tissue evidence="2">Muscle</tissue>
    </source>
</reference>
<organism evidence="2 3">
    <name type="scientific">Channa striata</name>
    <name type="common">Snakehead murrel</name>
    <name type="synonym">Ophicephalus striatus</name>
    <dbReference type="NCBI Taxonomy" id="64152"/>
    <lineage>
        <taxon>Eukaryota</taxon>
        <taxon>Metazoa</taxon>
        <taxon>Chordata</taxon>
        <taxon>Craniata</taxon>
        <taxon>Vertebrata</taxon>
        <taxon>Euteleostomi</taxon>
        <taxon>Actinopterygii</taxon>
        <taxon>Neopterygii</taxon>
        <taxon>Teleostei</taxon>
        <taxon>Neoteleostei</taxon>
        <taxon>Acanthomorphata</taxon>
        <taxon>Anabantaria</taxon>
        <taxon>Anabantiformes</taxon>
        <taxon>Channoidei</taxon>
        <taxon>Channidae</taxon>
        <taxon>Channa</taxon>
    </lineage>
</organism>
<gene>
    <name evidence="2" type="ORF">Q5P01_013847</name>
</gene>
<protein>
    <submittedName>
        <fullName evidence="2">Uncharacterized protein</fullName>
    </submittedName>
</protein>
<comment type="caution">
    <text evidence="2">The sequence shown here is derived from an EMBL/GenBank/DDBJ whole genome shotgun (WGS) entry which is preliminary data.</text>
</comment>
<accession>A0AA88MK37</accession>
<name>A0AA88MK37_CHASR</name>